<dbReference type="PANTHER" id="PTHR48044:SF11">
    <property type="entry name" value="GLYCOSYLTRANSFERASE"/>
    <property type="match status" value="1"/>
</dbReference>
<dbReference type="Gramene" id="PHT73744">
    <property type="protein sequence ID" value="PHT73744"/>
    <property type="gene ID" value="T459_24529"/>
</dbReference>
<evidence type="ECO:0000313" key="1">
    <source>
        <dbReference type="EMBL" id="PHT73744.1"/>
    </source>
</evidence>
<sequence length="202" mass="22987">MSMGVPLATWPVSYDQPFNAIFVTNLLKIGIPVKRWSLREELVTASTIELSNQIVSPELTAVRLILRSYCQRTKRYKSLLNKDLISGLNRQKGLKKERKEEEWCISMGVPLATWPIHHDQPFNAILVTNLLKTGTSVRSWTRREELVTASTIEKAVNTLMGTTEGEEMRQRTVELRKKIKSSVSDGEPAREAMESFISNIIK</sequence>
<dbReference type="AlphaFoldDB" id="A0A2G2YVL6"/>
<keyword evidence="2" id="KW-1185">Reference proteome</keyword>
<protein>
    <submittedName>
        <fullName evidence="1">Zeatin O-glucosyltransferase</fullName>
    </submittedName>
</protein>
<dbReference type="GO" id="GO:0008194">
    <property type="term" value="F:UDP-glycosyltransferase activity"/>
    <property type="evidence" value="ECO:0007669"/>
    <property type="project" value="UniProtKB-ARBA"/>
</dbReference>
<evidence type="ECO:0000313" key="2">
    <source>
        <dbReference type="Proteomes" id="UP000222542"/>
    </source>
</evidence>
<dbReference type="PANTHER" id="PTHR48044">
    <property type="entry name" value="GLYCOSYLTRANSFERASE"/>
    <property type="match status" value="1"/>
</dbReference>
<dbReference type="STRING" id="4072.A0A2G2YVL6"/>
<gene>
    <name evidence="1" type="ORF">T459_24529</name>
</gene>
<dbReference type="Proteomes" id="UP000222542">
    <property type="component" value="Unassembled WGS sequence"/>
</dbReference>
<reference evidence="1 2" key="1">
    <citation type="journal article" date="2014" name="Nat. Genet.">
        <title>Genome sequence of the hot pepper provides insights into the evolution of pungency in Capsicum species.</title>
        <authorList>
            <person name="Kim S."/>
            <person name="Park M."/>
            <person name="Yeom S.I."/>
            <person name="Kim Y.M."/>
            <person name="Lee J.M."/>
            <person name="Lee H.A."/>
            <person name="Seo E."/>
            <person name="Choi J."/>
            <person name="Cheong K."/>
            <person name="Kim K.T."/>
            <person name="Jung K."/>
            <person name="Lee G.W."/>
            <person name="Oh S.K."/>
            <person name="Bae C."/>
            <person name="Kim S.B."/>
            <person name="Lee H.Y."/>
            <person name="Kim S.Y."/>
            <person name="Kim M.S."/>
            <person name="Kang B.C."/>
            <person name="Jo Y.D."/>
            <person name="Yang H.B."/>
            <person name="Jeong H.J."/>
            <person name="Kang W.H."/>
            <person name="Kwon J.K."/>
            <person name="Shin C."/>
            <person name="Lim J.Y."/>
            <person name="Park J.H."/>
            <person name="Huh J.H."/>
            <person name="Kim J.S."/>
            <person name="Kim B.D."/>
            <person name="Cohen O."/>
            <person name="Paran I."/>
            <person name="Suh M.C."/>
            <person name="Lee S.B."/>
            <person name="Kim Y.K."/>
            <person name="Shin Y."/>
            <person name="Noh S.J."/>
            <person name="Park J."/>
            <person name="Seo Y.S."/>
            <person name="Kwon S.Y."/>
            <person name="Kim H.A."/>
            <person name="Park J.M."/>
            <person name="Kim H.J."/>
            <person name="Choi S.B."/>
            <person name="Bosland P.W."/>
            <person name="Reeves G."/>
            <person name="Jo S.H."/>
            <person name="Lee B.W."/>
            <person name="Cho H.T."/>
            <person name="Choi H.S."/>
            <person name="Lee M.S."/>
            <person name="Yu Y."/>
            <person name="Do Choi Y."/>
            <person name="Park B.S."/>
            <person name="van Deynze A."/>
            <person name="Ashrafi H."/>
            <person name="Hill T."/>
            <person name="Kim W.T."/>
            <person name="Pai H.S."/>
            <person name="Ahn H.K."/>
            <person name="Yeam I."/>
            <person name="Giovannoni J.J."/>
            <person name="Rose J.K."/>
            <person name="Sorensen I."/>
            <person name="Lee S.J."/>
            <person name="Kim R.W."/>
            <person name="Choi I.Y."/>
            <person name="Choi B.S."/>
            <person name="Lim J.S."/>
            <person name="Lee Y.H."/>
            <person name="Choi D."/>
        </authorList>
    </citation>
    <scope>NUCLEOTIDE SEQUENCE [LARGE SCALE GENOMIC DNA]</scope>
    <source>
        <strain evidence="2">cv. CM334</strain>
    </source>
</reference>
<name>A0A2G2YVL6_CAPAN</name>
<dbReference type="EMBL" id="AYRZ02000009">
    <property type="protein sequence ID" value="PHT73744.1"/>
    <property type="molecule type" value="Genomic_DNA"/>
</dbReference>
<comment type="caution">
    <text evidence="1">The sequence shown here is derived from an EMBL/GenBank/DDBJ whole genome shotgun (WGS) entry which is preliminary data.</text>
</comment>
<dbReference type="GO" id="GO:1901135">
    <property type="term" value="P:carbohydrate derivative metabolic process"/>
    <property type="evidence" value="ECO:0007669"/>
    <property type="project" value="UniProtKB-ARBA"/>
</dbReference>
<accession>A0A2G2YVL6</accession>
<organism evidence="1 2">
    <name type="scientific">Capsicum annuum</name>
    <name type="common">Capsicum pepper</name>
    <dbReference type="NCBI Taxonomy" id="4072"/>
    <lineage>
        <taxon>Eukaryota</taxon>
        <taxon>Viridiplantae</taxon>
        <taxon>Streptophyta</taxon>
        <taxon>Embryophyta</taxon>
        <taxon>Tracheophyta</taxon>
        <taxon>Spermatophyta</taxon>
        <taxon>Magnoliopsida</taxon>
        <taxon>eudicotyledons</taxon>
        <taxon>Gunneridae</taxon>
        <taxon>Pentapetalae</taxon>
        <taxon>asterids</taxon>
        <taxon>lamiids</taxon>
        <taxon>Solanales</taxon>
        <taxon>Solanaceae</taxon>
        <taxon>Solanoideae</taxon>
        <taxon>Capsiceae</taxon>
        <taxon>Capsicum</taxon>
    </lineage>
</organism>
<dbReference type="Gene3D" id="3.40.50.2000">
    <property type="entry name" value="Glycogen Phosphorylase B"/>
    <property type="match status" value="2"/>
</dbReference>
<proteinExistence type="predicted"/>
<dbReference type="SUPFAM" id="SSF53756">
    <property type="entry name" value="UDP-Glycosyltransferase/glycogen phosphorylase"/>
    <property type="match status" value="2"/>
</dbReference>
<reference evidence="1 2" key="2">
    <citation type="journal article" date="2017" name="Genome Biol.">
        <title>New reference genome sequences of hot pepper reveal the massive evolution of plant disease-resistance genes by retroduplication.</title>
        <authorList>
            <person name="Kim S."/>
            <person name="Park J."/>
            <person name="Yeom S.I."/>
            <person name="Kim Y.M."/>
            <person name="Seo E."/>
            <person name="Kim K.T."/>
            <person name="Kim M.S."/>
            <person name="Lee J.M."/>
            <person name="Cheong K."/>
            <person name="Shin H.S."/>
            <person name="Kim S.B."/>
            <person name="Han K."/>
            <person name="Lee J."/>
            <person name="Park M."/>
            <person name="Lee H.A."/>
            <person name="Lee H.Y."/>
            <person name="Lee Y."/>
            <person name="Oh S."/>
            <person name="Lee J.H."/>
            <person name="Choi E."/>
            <person name="Choi E."/>
            <person name="Lee S.E."/>
            <person name="Jeon J."/>
            <person name="Kim H."/>
            <person name="Choi G."/>
            <person name="Song H."/>
            <person name="Lee J."/>
            <person name="Lee S.C."/>
            <person name="Kwon J.K."/>
            <person name="Lee H.Y."/>
            <person name="Koo N."/>
            <person name="Hong Y."/>
            <person name="Kim R.W."/>
            <person name="Kang W.H."/>
            <person name="Huh J.H."/>
            <person name="Kang B.C."/>
            <person name="Yang T.J."/>
            <person name="Lee Y.H."/>
            <person name="Bennetzen J.L."/>
            <person name="Choi D."/>
        </authorList>
    </citation>
    <scope>NUCLEOTIDE SEQUENCE [LARGE SCALE GENOMIC DNA]</scope>
    <source>
        <strain evidence="2">cv. CM334</strain>
    </source>
</reference>